<protein>
    <submittedName>
        <fullName evidence="10">Cytochrome P450 monooxygenase CYP63</fullName>
    </submittedName>
</protein>
<keyword evidence="3 8" id="KW-0349">Heme</keyword>
<keyword evidence="7 9" id="KW-0503">Monooxygenase</keyword>
<dbReference type="GO" id="GO:0004497">
    <property type="term" value="F:monooxygenase activity"/>
    <property type="evidence" value="ECO:0007669"/>
    <property type="project" value="UniProtKB-KW"/>
</dbReference>
<evidence type="ECO:0000256" key="7">
    <source>
        <dbReference type="ARBA" id="ARBA00023033"/>
    </source>
</evidence>
<dbReference type="InterPro" id="IPR002401">
    <property type="entry name" value="Cyt_P450_E_grp-I"/>
</dbReference>
<dbReference type="GO" id="GO:0020037">
    <property type="term" value="F:heme binding"/>
    <property type="evidence" value="ECO:0007669"/>
    <property type="project" value="InterPro"/>
</dbReference>
<evidence type="ECO:0000256" key="1">
    <source>
        <dbReference type="ARBA" id="ARBA00001971"/>
    </source>
</evidence>
<dbReference type="GO" id="GO:0016705">
    <property type="term" value="F:oxidoreductase activity, acting on paired donors, with incorporation or reduction of molecular oxygen"/>
    <property type="evidence" value="ECO:0007669"/>
    <property type="project" value="InterPro"/>
</dbReference>
<gene>
    <name evidence="10" type="ORF">EXIGLDRAFT_837631</name>
</gene>
<keyword evidence="6 8" id="KW-0408">Iron</keyword>
<dbReference type="PANTHER" id="PTHR24287:SF1">
    <property type="entry name" value="P450, PUTATIVE (EUROFUNG)-RELATED"/>
    <property type="match status" value="1"/>
</dbReference>
<keyword evidence="5 9" id="KW-0560">Oxidoreductase</keyword>
<evidence type="ECO:0000256" key="5">
    <source>
        <dbReference type="ARBA" id="ARBA00023002"/>
    </source>
</evidence>
<proteinExistence type="inferred from homology"/>
<dbReference type="SUPFAM" id="SSF48264">
    <property type="entry name" value="Cytochrome P450"/>
    <property type="match status" value="1"/>
</dbReference>
<comment type="similarity">
    <text evidence="2 9">Belongs to the cytochrome P450 family.</text>
</comment>
<dbReference type="Proteomes" id="UP000077266">
    <property type="component" value="Unassembled WGS sequence"/>
</dbReference>
<feature type="binding site" description="axial binding residue" evidence="8">
    <location>
        <position position="528"/>
    </location>
    <ligand>
        <name>heme</name>
        <dbReference type="ChEBI" id="CHEBI:30413"/>
    </ligand>
    <ligandPart>
        <name>Fe</name>
        <dbReference type="ChEBI" id="CHEBI:18248"/>
    </ligandPart>
</feature>
<evidence type="ECO:0000256" key="4">
    <source>
        <dbReference type="ARBA" id="ARBA00022723"/>
    </source>
</evidence>
<dbReference type="InParanoid" id="A0A165GLB5"/>
<evidence type="ECO:0000256" key="8">
    <source>
        <dbReference type="PIRSR" id="PIRSR602401-1"/>
    </source>
</evidence>
<dbReference type="EMBL" id="KV426043">
    <property type="protein sequence ID" value="KZV90691.1"/>
    <property type="molecule type" value="Genomic_DNA"/>
</dbReference>
<keyword evidence="4 8" id="KW-0479">Metal-binding</keyword>
<accession>A0A165GLB5</accession>
<dbReference type="PROSITE" id="PS00086">
    <property type="entry name" value="CYTOCHROME_P450"/>
    <property type="match status" value="1"/>
</dbReference>
<dbReference type="AlphaFoldDB" id="A0A165GLB5"/>
<name>A0A165GLB5_EXIGL</name>
<organism evidence="10 11">
    <name type="scientific">Exidia glandulosa HHB12029</name>
    <dbReference type="NCBI Taxonomy" id="1314781"/>
    <lineage>
        <taxon>Eukaryota</taxon>
        <taxon>Fungi</taxon>
        <taxon>Dikarya</taxon>
        <taxon>Basidiomycota</taxon>
        <taxon>Agaricomycotina</taxon>
        <taxon>Agaricomycetes</taxon>
        <taxon>Auriculariales</taxon>
        <taxon>Exidiaceae</taxon>
        <taxon>Exidia</taxon>
    </lineage>
</organism>
<evidence type="ECO:0000313" key="11">
    <source>
        <dbReference type="Proteomes" id="UP000077266"/>
    </source>
</evidence>
<evidence type="ECO:0000256" key="3">
    <source>
        <dbReference type="ARBA" id="ARBA00022617"/>
    </source>
</evidence>
<evidence type="ECO:0000256" key="6">
    <source>
        <dbReference type="ARBA" id="ARBA00023004"/>
    </source>
</evidence>
<dbReference type="PANTHER" id="PTHR24287">
    <property type="entry name" value="P450, PUTATIVE (EUROFUNG)-RELATED"/>
    <property type="match status" value="1"/>
</dbReference>
<dbReference type="PRINTS" id="PR00463">
    <property type="entry name" value="EP450I"/>
</dbReference>
<dbReference type="OrthoDB" id="1470350at2759"/>
<keyword evidence="11" id="KW-1185">Reference proteome</keyword>
<dbReference type="InterPro" id="IPR047146">
    <property type="entry name" value="Cyt_P450_E_CYP52_fungi"/>
</dbReference>
<dbReference type="GO" id="GO:0005506">
    <property type="term" value="F:iron ion binding"/>
    <property type="evidence" value="ECO:0007669"/>
    <property type="project" value="InterPro"/>
</dbReference>
<dbReference type="Gene3D" id="1.10.630.10">
    <property type="entry name" value="Cytochrome P450"/>
    <property type="match status" value="1"/>
</dbReference>
<dbReference type="STRING" id="1314781.A0A165GLB5"/>
<evidence type="ECO:0000256" key="2">
    <source>
        <dbReference type="ARBA" id="ARBA00010617"/>
    </source>
</evidence>
<dbReference type="PRINTS" id="PR00385">
    <property type="entry name" value="P450"/>
</dbReference>
<dbReference type="InterPro" id="IPR001128">
    <property type="entry name" value="Cyt_P450"/>
</dbReference>
<reference evidence="10 11" key="1">
    <citation type="journal article" date="2016" name="Mol. Biol. Evol.">
        <title>Comparative Genomics of Early-Diverging Mushroom-Forming Fungi Provides Insights into the Origins of Lignocellulose Decay Capabilities.</title>
        <authorList>
            <person name="Nagy L.G."/>
            <person name="Riley R."/>
            <person name="Tritt A."/>
            <person name="Adam C."/>
            <person name="Daum C."/>
            <person name="Floudas D."/>
            <person name="Sun H."/>
            <person name="Yadav J.S."/>
            <person name="Pangilinan J."/>
            <person name="Larsson K.H."/>
            <person name="Matsuura K."/>
            <person name="Barry K."/>
            <person name="Labutti K."/>
            <person name="Kuo R."/>
            <person name="Ohm R.A."/>
            <person name="Bhattacharya S.S."/>
            <person name="Shirouzu T."/>
            <person name="Yoshinaga Y."/>
            <person name="Martin F.M."/>
            <person name="Grigoriev I.V."/>
            <person name="Hibbett D.S."/>
        </authorList>
    </citation>
    <scope>NUCLEOTIDE SEQUENCE [LARGE SCALE GENOMIC DNA]</scope>
    <source>
        <strain evidence="10 11">HHB12029</strain>
    </source>
</reference>
<dbReference type="InterPro" id="IPR036396">
    <property type="entry name" value="Cyt_P450_sf"/>
</dbReference>
<comment type="cofactor">
    <cofactor evidence="1 8">
        <name>heme</name>
        <dbReference type="ChEBI" id="CHEBI:30413"/>
    </cofactor>
</comment>
<evidence type="ECO:0000256" key="9">
    <source>
        <dbReference type="RuleBase" id="RU000461"/>
    </source>
</evidence>
<sequence>MAILDIFRPSLRNYRGLLLLQCARLFGVPLVAAHIGLSSLGRSTALSSLARVVIYTASVPLFAAGRGLLDDWRQRRAARSMGAVLVPRVEGKWPGNIDVMLFILAEFETGYVLQSFKTLLDQYGVKTLNLRLLWSDLIITMDSGHIKYMLTDGFSSWIKGEQFIRAYESFLGGGIFNRDGHVWKEQRALARPFFARDRVRDFQIFERHATAMLAALRNAPLPPGAKSPLVRAVDMQDLVGRFTMDSAVEFLFGAELNTLGKPLPVAGKAQIGKKGSKSDDEFGSFVQAFEAAQLRAVERVNERWMWPLKELFGDHSRIATEAIDAFVQPIIEAAIAEDRERRDRDETLDMETATMLQYFVSVTSDKKMIRDQLISYMMAGRDTTGSLLTFTMYLLALHPHVFRTVQEEIRSACPVDSIPSFETIRSMPYLRAVLNESLRLFAPVPIDQRGTTAAGSVLPPTNPGDRPLYVPPHTDMYYLLLHLQRDPDTWGSTSLEFDPDRWINEEKLKPFLANPMIFLPFNAGPRICLGQQLAYNQASFFLVRLLQNVSSLELSPEFIPAGAEVPQNWKTQPGRVGLEQVWPKTAVIIYVKGGLWVRMRLNDEV</sequence>
<dbReference type="Pfam" id="PF00067">
    <property type="entry name" value="p450"/>
    <property type="match status" value="1"/>
</dbReference>
<evidence type="ECO:0000313" key="10">
    <source>
        <dbReference type="EMBL" id="KZV90691.1"/>
    </source>
</evidence>
<dbReference type="InterPro" id="IPR017972">
    <property type="entry name" value="Cyt_P450_CS"/>
</dbReference>